<evidence type="ECO:0000259" key="1">
    <source>
        <dbReference type="PROSITE" id="PS50994"/>
    </source>
</evidence>
<dbReference type="InterPro" id="IPR001584">
    <property type="entry name" value="Integrase_cat-core"/>
</dbReference>
<dbReference type="STRING" id="1004.SAMN05661012_06564"/>
<dbReference type="Pfam" id="PF00665">
    <property type="entry name" value="rve"/>
    <property type="match status" value="1"/>
</dbReference>
<reference evidence="2 4" key="1">
    <citation type="submission" date="2016-11" db="EMBL/GenBank/DDBJ databases">
        <authorList>
            <person name="Jaros S."/>
            <person name="Januszkiewicz K."/>
            <person name="Wedrychowicz H."/>
        </authorList>
    </citation>
    <scope>NUCLEOTIDE SEQUENCE [LARGE SCALE GENOMIC DNA]</scope>
    <source>
        <strain evidence="2 4">DSM 784</strain>
    </source>
</reference>
<dbReference type="EMBL" id="FPIZ01000046">
    <property type="protein sequence ID" value="SFW90168.1"/>
    <property type="molecule type" value="Genomic_DNA"/>
</dbReference>
<evidence type="ECO:0000313" key="4">
    <source>
        <dbReference type="Proteomes" id="UP000183788"/>
    </source>
</evidence>
<dbReference type="InterPro" id="IPR048020">
    <property type="entry name" value="Transpos_IS3"/>
</dbReference>
<dbReference type="NCBIfam" id="NF033516">
    <property type="entry name" value="transpos_IS3"/>
    <property type="match status" value="1"/>
</dbReference>
<dbReference type="PROSITE" id="PS50994">
    <property type="entry name" value="INTEGRASE"/>
    <property type="match status" value="1"/>
</dbReference>
<gene>
    <name evidence="2" type="ORF">SAMN05661012_06564</name>
    <name evidence="3" type="ORF">SR876_25440</name>
</gene>
<dbReference type="InterPro" id="IPR010921">
    <property type="entry name" value="Trp_repressor/repl_initiator"/>
</dbReference>
<dbReference type="AlphaFoldDB" id="A0A1K1T0N8"/>
<protein>
    <submittedName>
        <fullName evidence="3">IS3 family transposase</fullName>
    </submittedName>
    <submittedName>
        <fullName evidence="2">Putative transposase</fullName>
    </submittedName>
</protein>
<name>A0A1K1T0N8_9BACT</name>
<dbReference type="SUPFAM" id="SSF48295">
    <property type="entry name" value="TrpR-like"/>
    <property type="match status" value="1"/>
</dbReference>
<evidence type="ECO:0000313" key="2">
    <source>
        <dbReference type="EMBL" id="SFW90168.1"/>
    </source>
</evidence>
<dbReference type="Proteomes" id="UP000183788">
    <property type="component" value="Unassembled WGS sequence"/>
</dbReference>
<dbReference type="InterPro" id="IPR036397">
    <property type="entry name" value="RNaseH_sf"/>
</dbReference>
<dbReference type="PANTHER" id="PTHR46889:SF4">
    <property type="entry name" value="TRANSPOSASE INSO FOR INSERTION SEQUENCE ELEMENT IS911B-RELATED"/>
    <property type="match status" value="1"/>
</dbReference>
<dbReference type="PANTHER" id="PTHR46889">
    <property type="entry name" value="TRANSPOSASE INSF FOR INSERTION SEQUENCE IS3B-RELATED"/>
    <property type="match status" value="1"/>
</dbReference>
<reference evidence="3 5" key="2">
    <citation type="submission" date="2023-11" db="EMBL/GenBank/DDBJ databases">
        <title>MicrobeMod: A computational toolkit for identifying prokaryotic methylation and restriction-modification with nanopore sequencing.</title>
        <authorList>
            <person name="Crits-Christoph A."/>
            <person name="Kang S.C."/>
            <person name="Lee H."/>
            <person name="Ostrov N."/>
        </authorList>
    </citation>
    <scope>NUCLEOTIDE SEQUENCE [LARGE SCALE GENOMIC DNA]</scope>
    <source>
        <strain evidence="3 5">ATCC 23090</strain>
    </source>
</reference>
<dbReference type="SUPFAM" id="SSF53098">
    <property type="entry name" value="Ribonuclease H-like"/>
    <property type="match status" value="1"/>
</dbReference>
<organism evidence="2 4">
    <name type="scientific">Chitinophaga sancti</name>
    <dbReference type="NCBI Taxonomy" id="1004"/>
    <lineage>
        <taxon>Bacteria</taxon>
        <taxon>Pseudomonadati</taxon>
        <taxon>Bacteroidota</taxon>
        <taxon>Chitinophagia</taxon>
        <taxon>Chitinophagales</taxon>
        <taxon>Chitinophagaceae</taxon>
        <taxon>Chitinophaga</taxon>
    </lineage>
</organism>
<dbReference type="OrthoDB" id="936265at2"/>
<dbReference type="RefSeq" id="WP_072366514.1">
    <property type="nucleotide sequence ID" value="NZ_CP139972.1"/>
</dbReference>
<feature type="domain" description="Integrase catalytic" evidence="1">
    <location>
        <begin position="215"/>
        <end position="375"/>
    </location>
</feature>
<keyword evidence="5" id="KW-1185">Reference proteome</keyword>
<accession>A0A1K1T0N8</accession>
<dbReference type="EMBL" id="CP140154">
    <property type="protein sequence ID" value="WQG88275.1"/>
    <property type="molecule type" value="Genomic_DNA"/>
</dbReference>
<proteinExistence type="predicted"/>
<dbReference type="InterPro" id="IPR012337">
    <property type="entry name" value="RNaseH-like_sf"/>
</dbReference>
<dbReference type="GO" id="GO:0015074">
    <property type="term" value="P:DNA integration"/>
    <property type="evidence" value="ECO:0007669"/>
    <property type="project" value="InterPro"/>
</dbReference>
<dbReference type="Proteomes" id="UP001326715">
    <property type="component" value="Chromosome"/>
</dbReference>
<evidence type="ECO:0000313" key="3">
    <source>
        <dbReference type="EMBL" id="WQG88275.1"/>
    </source>
</evidence>
<dbReference type="Gene3D" id="3.30.420.10">
    <property type="entry name" value="Ribonuclease H-like superfamily/Ribonuclease H"/>
    <property type="match status" value="1"/>
</dbReference>
<evidence type="ECO:0000313" key="5">
    <source>
        <dbReference type="Proteomes" id="UP001326715"/>
    </source>
</evidence>
<dbReference type="InterPro" id="IPR050900">
    <property type="entry name" value="Transposase_IS3/IS150/IS904"/>
</dbReference>
<sequence length="414" mass="47509">MSKLKKTAKKSYDPVFKATVALEALSLLSTAEAVAKHHGVNKTQVNLWRNIIKEQAHTLFVKGRVDVYDDKQAIIDEQQQLIGQQALEINTLKKNTVIPPKHRLALIDCNHPTLSIVAQCRLFSIHRSAVYYKPAEESMENLAIMRYLDEQYMSVPFYGARRLKVLLVEVGYKVNVKRIKRLMQTVGWKTAYCTPRTSRPDPISLKYPYLLGGLEVLRPNHVWSIDITYIPMETGFMYCAAVIDWYSRYVVGWGINNQMTAEWCAGIVEDAIEKYGVPEIMNSDQGSQFTSEIYLRVLQKNKIKISMDSKGRAIDNIFVERLWRTLKYENIYLHGYTTPYNLMKGLKRFFLFYNEQRIHQGIGYKRPIELYTGIDLPKPALRAALTKSTAVSSSEILLGRNEYDSILCQSVGLS</sequence>
<dbReference type="GO" id="GO:0043565">
    <property type="term" value="F:sequence-specific DNA binding"/>
    <property type="evidence" value="ECO:0007669"/>
    <property type="project" value="InterPro"/>
</dbReference>